<organism evidence="1 2">
    <name type="scientific">Mortierella alpina</name>
    <name type="common">Oleaginous fungus</name>
    <name type="synonym">Mortierella renispora</name>
    <dbReference type="NCBI Taxonomy" id="64518"/>
    <lineage>
        <taxon>Eukaryota</taxon>
        <taxon>Fungi</taxon>
        <taxon>Fungi incertae sedis</taxon>
        <taxon>Mucoromycota</taxon>
        <taxon>Mortierellomycotina</taxon>
        <taxon>Mortierellomycetes</taxon>
        <taxon>Mortierellales</taxon>
        <taxon>Mortierellaceae</taxon>
        <taxon>Mortierella</taxon>
    </lineage>
</organism>
<accession>A0A9P8A3F0</accession>
<proteinExistence type="predicted"/>
<protein>
    <submittedName>
        <fullName evidence="1">Uncharacterized protein</fullName>
    </submittedName>
</protein>
<evidence type="ECO:0000313" key="2">
    <source>
        <dbReference type="Proteomes" id="UP000717515"/>
    </source>
</evidence>
<gene>
    <name evidence="1" type="ORF">KVV02_007458</name>
</gene>
<dbReference type="AlphaFoldDB" id="A0A9P8A3F0"/>
<comment type="caution">
    <text evidence="1">The sequence shown here is derived from an EMBL/GenBank/DDBJ whole genome shotgun (WGS) entry which is preliminary data.</text>
</comment>
<reference evidence="1" key="1">
    <citation type="submission" date="2021-07" db="EMBL/GenBank/DDBJ databases">
        <title>Draft genome of Mortierella alpina, strain LL118, isolated from an aspen leaf litter sample.</title>
        <authorList>
            <person name="Yang S."/>
            <person name="Vinatzer B.A."/>
        </authorList>
    </citation>
    <scope>NUCLEOTIDE SEQUENCE</scope>
    <source>
        <strain evidence="1">LL118</strain>
    </source>
</reference>
<dbReference type="Proteomes" id="UP000717515">
    <property type="component" value="Unassembled WGS sequence"/>
</dbReference>
<sequence length="166" mass="18270">MVPLSELSPMISSENLAQLEAGRSGAADSSLFLGSNSRPGSRILQTSSSPNVIEMVPSRILNSSSTAGMTDEGFTAPLSHLLGLQQVQSHKKSVVSEYDSMMYEVPEYEAQYVTTLYPIDRNEVVFRSLHELCVATMVWNSSIQLHLGIKKIKDILKDFQADTQNC</sequence>
<name>A0A9P8A3F0_MORAP</name>
<dbReference type="EMBL" id="JAIFTL010000191">
    <property type="protein sequence ID" value="KAG9321659.1"/>
    <property type="molecule type" value="Genomic_DNA"/>
</dbReference>
<evidence type="ECO:0000313" key="1">
    <source>
        <dbReference type="EMBL" id="KAG9321659.1"/>
    </source>
</evidence>